<dbReference type="PRINTS" id="PR01415">
    <property type="entry name" value="ANKYRIN"/>
</dbReference>
<comment type="caution">
    <text evidence="6">The sequence shown here is derived from an EMBL/GenBank/DDBJ whole genome shotgun (WGS) entry which is preliminary data.</text>
</comment>
<accession>A0A8B6FPS6</accession>
<feature type="repeat" description="ANK" evidence="3">
    <location>
        <begin position="1284"/>
        <end position="1316"/>
    </location>
</feature>
<name>A0A8B6FPS6_MYTGA</name>
<feature type="repeat" description="ANK" evidence="3">
    <location>
        <begin position="1023"/>
        <end position="1055"/>
    </location>
</feature>
<feature type="repeat" description="ANK" evidence="3">
    <location>
        <begin position="1510"/>
        <end position="1542"/>
    </location>
</feature>
<keyword evidence="4" id="KW-0472">Membrane</keyword>
<dbReference type="Gene3D" id="1.25.40.20">
    <property type="entry name" value="Ankyrin repeat-containing domain"/>
    <property type="match status" value="5"/>
</dbReference>
<dbReference type="PANTHER" id="PTHR24198">
    <property type="entry name" value="ANKYRIN REPEAT AND PROTEIN KINASE DOMAIN-CONTAINING PROTEIN"/>
    <property type="match status" value="1"/>
</dbReference>
<reference evidence="6" key="1">
    <citation type="submission" date="2018-11" db="EMBL/GenBank/DDBJ databases">
        <authorList>
            <person name="Alioto T."/>
            <person name="Alioto T."/>
        </authorList>
    </citation>
    <scope>NUCLEOTIDE SEQUENCE</scope>
</reference>
<dbReference type="PROSITE" id="PS50088">
    <property type="entry name" value="ANK_REPEAT"/>
    <property type="match status" value="15"/>
</dbReference>
<feature type="repeat" description="ANK" evidence="3">
    <location>
        <begin position="1088"/>
        <end position="1120"/>
    </location>
</feature>
<evidence type="ECO:0000256" key="3">
    <source>
        <dbReference type="PROSITE-ProRule" id="PRU00023"/>
    </source>
</evidence>
<feature type="repeat" description="ANK" evidence="3">
    <location>
        <begin position="1675"/>
        <end position="1707"/>
    </location>
</feature>
<feature type="repeat" description="ANK" evidence="3">
    <location>
        <begin position="1642"/>
        <end position="1674"/>
    </location>
</feature>
<feature type="transmembrane region" description="Helical" evidence="4">
    <location>
        <begin position="1744"/>
        <end position="1764"/>
    </location>
</feature>
<organism evidence="6 7">
    <name type="scientific">Mytilus galloprovincialis</name>
    <name type="common">Mediterranean mussel</name>
    <dbReference type="NCBI Taxonomy" id="29158"/>
    <lineage>
        <taxon>Eukaryota</taxon>
        <taxon>Metazoa</taxon>
        <taxon>Spiralia</taxon>
        <taxon>Lophotrochozoa</taxon>
        <taxon>Mollusca</taxon>
        <taxon>Bivalvia</taxon>
        <taxon>Autobranchia</taxon>
        <taxon>Pteriomorphia</taxon>
        <taxon>Mytilida</taxon>
        <taxon>Mytiloidea</taxon>
        <taxon>Mytilidae</taxon>
        <taxon>Mytilinae</taxon>
        <taxon>Mytilus</taxon>
    </lineage>
</organism>
<feature type="repeat" description="ANK" evidence="3">
    <location>
        <begin position="777"/>
        <end position="809"/>
    </location>
</feature>
<keyword evidence="7" id="KW-1185">Reference proteome</keyword>
<dbReference type="SMART" id="SM00248">
    <property type="entry name" value="ANK"/>
    <property type="match status" value="30"/>
</dbReference>
<dbReference type="PANTHER" id="PTHR24198:SF165">
    <property type="entry name" value="ANKYRIN REPEAT-CONTAINING PROTEIN-RELATED"/>
    <property type="match status" value="1"/>
</dbReference>
<dbReference type="SUPFAM" id="SSF140860">
    <property type="entry name" value="Pseudo ankyrin repeat-like"/>
    <property type="match status" value="1"/>
</dbReference>
<feature type="repeat" description="ANK" evidence="3">
    <location>
        <begin position="1445"/>
        <end position="1477"/>
    </location>
</feature>
<feature type="repeat" description="ANK" evidence="3">
    <location>
        <begin position="1543"/>
        <end position="1575"/>
    </location>
</feature>
<dbReference type="Proteomes" id="UP000596742">
    <property type="component" value="Unassembled WGS sequence"/>
</dbReference>
<sequence length="1774" mass="199230">MESSKEEEENFLRVIKVLYGVAPQAVRDKFHKYFPPDRWPGILNAEETMLRRQRRLTAKQISILFPSSDKLTSTDFLLIWEDITEAIVRLGGPSYQSVVDNIKSSVFNDEYLVHFREDLEVTREELRDQITVSTVSTVKYVQEHIDKMSSDFADICDETTEIQKAIQTVATRCSCYDAHELLIKEWENDDSCFVNTYAVNKMIKHIKLHYGIMVIGKPGIGKSSTIHRIALYLRDKEDFAIIPCSSPSNITQHYKKGIKQVFLIDDICGRQCLNQNDIEEWVKETTILALILNQENVKILMSCRLQIYFETQFERMTLLTQFTFDLSSDKFSLSFEIRKRIAKQYLSDDVVDKIIPFIKDNDFSPLLCKLGKNMKDENDVLNLFRNPYEHYKTNIIELSKERDRFKYIVLFLFICSNGFIDNSFLQQKKIDTVFNNFGYSSPLPIPRLREELDSLNRTYLLKTEYNTYKRIQNRQFEYLCCYFGEILQRELICFADVAIIHNNMYLECSDIIRDELCIKIKAEYEEEYLSRLCLDWIIGDVVHVFSNRQMESEFFRCKLLFFLNKLDTEFKIDLIESLDIDVMALHIVCSKGYVDLLEFILDNIESLTGFEDILNEVMTFSCLEGKIDVVKCLIVHGVSPKRVPERPSPIFSASISGIKAFQNLITSLEHNPLTEEVCERTDFIVNAGKCLQMGIITWMETFTDIFSSKELLFVMSVLLGWNDENRVANIIIEGNVFSKDIIDALPGVMERANDCQDFLTLDYLLDNGADINETDEGGKSTLSYICCLGQEKMVRYFVQNGANVNEGDNDGITPLHAAVIGGFTSVVSFLLDNGAIVNVRDNKCRTALWWAVKLFYPKIASLLLDKDIDVNQEDENRFTPLIVAITSKTYQPTNAISIENGYLVMNSNEYMVKLLIQNGADVNKNESLLVAGEQDNLNIIDLLIDEGACINKRVNGQEIAFITYACVKKKISIVNLVLKKKVRFEHKYQALCFTCFNGCIDIVNLLLSNDSDLIKNTQRINCTGLTPLYAACEAGFEEIVHLLLKNGADINAESNKCPIALIAACNSNTNVLQILLDNGVDVNKTSKKGLNAITYACQKSSKEIMDFLLKNGADANFECDGLTILMRACILGRLEIIESLLLNGADINNISIYGFDALSFSCLYGNEQATTLLLNNGAKINELTQHELSPLITACLSNKASVAALLIDKGGNVNIATISGKTPLIIACQVDINIVELLIGHSANINAFDQEGNTALINATSRGKTDIISFLLEKGADIDQENMYGATALTFACESGQMEVVDCLCSMGANFNKTDYAGRTPIFRASSKGHTDVISYLMQRGAKIDQKDCQGKSVLSYACFKGDCSTAEFLLDNGANVNETTVDGHTILFITCLSKVLSCEIFELLIDKGADINEGCPLYSACQLGYSIIVNRLIARGAHINKRFRGNTPLMVACQNGHTETVRVLLENSADVSIVNTKNETCLTIACRVGSIDIIDLLLRHSSVNLKDRNAANAIVLACREEKYEIVKKMILNGADINQANSEGLTVLLEACSKGHVTFIEYLISNFVDFNKGDRFEWTPLMEACKMGHLAIVEFLINVGADVNKVDDSGSSCFSIACQYGYKDIVQILIDNECNPRQQDVKGRDSLFAAVEGGHLEIVKYLINIGADVNRTDSDGSTVLIEACLKGDIEILKFLIHSGAEINKADKKGRTALMEANRKGQNDIINILKLHDANESSERFSLSIITKVIAIVFLLFLLLSNIYIGTLNIKRKRT</sequence>
<keyword evidence="4" id="KW-1133">Transmembrane helix</keyword>
<dbReference type="PROSITE" id="PS50297">
    <property type="entry name" value="ANK_REP_REGION"/>
    <property type="match status" value="12"/>
</dbReference>
<dbReference type="Pfam" id="PF20720">
    <property type="entry name" value="nSTAND3"/>
    <property type="match status" value="1"/>
</dbReference>
<evidence type="ECO:0000313" key="7">
    <source>
        <dbReference type="Proteomes" id="UP000596742"/>
    </source>
</evidence>
<proteinExistence type="predicted"/>
<dbReference type="SUPFAM" id="SSF48403">
    <property type="entry name" value="Ankyrin repeat"/>
    <property type="match status" value="3"/>
</dbReference>
<keyword evidence="2 3" id="KW-0040">ANK repeat</keyword>
<dbReference type="InterPro" id="IPR002110">
    <property type="entry name" value="Ankyrin_rpt"/>
</dbReference>
<evidence type="ECO:0000313" key="6">
    <source>
        <dbReference type="EMBL" id="VDI52468.1"/>
    </source>
</evidence>
<dbReference type="InterPro" id="IPR049050">
    <property type="entry name" value="nSTAND3"/>
</dbReference>
<evidence type="ECO:0000259" key="5">
    <source>
        <dbReference type="Pfam" id="PF20720"/>
    </source>
</evidence>
<keyword evidence="1" id="KW-0677">Repeat</keyword>
<feature type="repeat" description="ANK" evidence="3">
    <location>
        <begin position="1576"/>
        <end position="1608"/>
    </location>
</feature>
<feature type="repeat" description="ANK" evidence="3">
    <location>
        <begin position="1120"/>
        <end position="1152"/>
    </location>
</feature>
<protein>
    <recommendedName>
        <fullName evidence="5">Novel STAND NTPase 3 domain-containing protein</fullName>
    </recommendedName>
</protein>
<evidence type="ECO:0000256" key="1">
    <source>
        <dbReference type="ARBA" id="ARBA00022737"/>
    </source>
</evidence>
<feature type="domain" description="Novel STAND NTPase 3" evidence="5">
    <location>
        <begin position="193"/>
        <end position="346"/>
    </location>
</feature>
<dbReference type="SUPFAM" id="SSF52540">
    <property type="entry name" value="P-loop containing nucleoside triphosphate hydrolases"/>
    <property type="match status" value="1"/>
</dbReference>
<dbReference type="InterPro" id="IPR036770">
    <property type="entry name" value="Ankyrin_rpt-contain_sf"/>
</dbReference>
<dbReference type="GO" id="GO:0005737">
    <property type="term" value="C:cytoplasm"/>
    <property type="evidence" value="ECO:0007669"/>
    <property type="project" value="TreeGrafter"/>
</dbReference>
<dbReference type="EMBL" id="UYJE01007173">
    <property type="protein sequence ID" value="VDI52468.1"/>
    <property type="molecule type" value="Genomic_DNA"/>
</dbReference>
<evidence type="ECO:0000256" key="2">
    <source>
        <dbReference type="ARBA" id="ARBA00023043"/>
    </source>
</evidence>
<dbReference type="InterPro" id="IPR027417">
    <property type="entry name" value="P-loop_NTPase"/>
</dbReference>
<evidence type="ECO:0000256" key="4">
    <source>
        <dbReference type="SAM" id="Phobius"/>
    </source>
</evidence>
<gene>
    <name evidence="6" type="ORF">MGAL_10B011433</name>
</gene>
<feature type="repeat" description="ANK" evidence="3">
    <location>
        <begin position="1350"/>
        <end position="1382"/>
    </location>
</feature>
<keyword evidence="4" id="KW-0812">Transmembrane</keyword>
<dbReference type="OrthoDB" id="5946739at2759"/>
<feature type="repeat" description="ANK" evidence="3">
    <location>
        <begin position="810"/>
        <end position="842"/>
    </location>
</feature>
<feature type="repeat" description="ANK" evidence="3">
    <location>
        <begin position="1251"/>
        <end position="1283"/>
    </location>
</feature>
<feature type="repeat" description="ANK" evidence="3">
    <location>
        <begin position="1317"/>
        <end position="1349"/>
    </location>
</feature>
<dbReference type="Pfam" id="PF12796">
    <property type="entry name" value="Ank_2"/>
    <property type="match status" value="8"/>
</dbReference>